<dbReference type="PANTHER" id="PTHR45348">
    <property type="entry name" value="HYPOTHETICAL OXIDOREDUCTASE (EUROFUNG)"/>
    <property type="match status" value="1"/>
</dbReference>
<evidence type="ECO:0000313" key="5">
    <source>
        <dbReference type="EMBL" id="KAE9982335.1"/>
    </source>
</evidence>
<name>A0A8H3V6L2_VENIN</name>
<evidence type="ECO:0000313" key="6">
    <source>
        <dbReference type="Proteomes" id="UP000447873"/>
    </source>
</evidence>
<dbReference type="Proteomes" id="UP000447873">
    <property type="component" value="Unassembled WGS sequence"/>
</dbReference>
<dbReference type="AlphaFoldDB" id="A0A8H3V6L2"/>
<accession>A0A8H3V6L2</accession>
<dbReference type="InterPro" id="IPR011032">
    <property type="entry name" value="GroES-like_sf"/>
</dbReference>
<dbReference type="Gene3D" id="3.40.50.720">
    <property type="entry name" value="NAD(P)-binding Rossmann-like Domain"/>
    <property type="match status" value="1"/>
</dbReference>
<reference evidence="5 6" key="1">
    <citation type="submission" date="2018-12" db="EMBL/GenBank/DDBJ databases">
        <title>Venturia inaequalis Genome Resource.</title>
        <authorList>
            <person name="Lichtner F.J."/>
        </authorList>
    </citation>
    <scope>NUCLEOTIDE SEQUENCE [LARGE SCALE GENOMIC DNA]</scope>
    <source>
        <strain evidence="5 6">120213</strain>
    </source>
</reference>
<dbReference type="SMART" id="SM00829">
    <property type="entry name" value="PKS_ER"/>
    <property type="match status" value="1"/>
</dbReference>
<dbReference type="SUPFAM" id="SSF50129">
    <property type="entry name" value="GroES-like"/>
    <property type="match status" value="1"/>
</dbReference>
<proteinExistence type="inferred from homology"/>
<protein>
    <recommendedName>
        <fullName evidence="4">Enoyl reductase (ER) domain-containing protein</fullName>
    </recommendedName>
</protein>
<dbReference type="InterPro" id="IPR047122">
    <property type="entry name" value="Trans-enoyl_RdTase-like"/>
</dbReference>
<dbReference type="Pfam" id="PF00107">
    <property type="entry name" value="ADH_zinc_N"/>
    <property type="match status" value="1"/>
</dbReference>
<dbReference type="PANTHER" id="PTHR45348:SF2">
    <property type="entry name" value="ZINC-TYPE ALCOHOL DEHYDROGENASE-LIKE PROTEIN C2E1P3.01"/>
    <property type="match status" value="1"/>
</dbReference>
<dbReference type="InterPro" id="IPR013154">
    <property type="entry name" value="ADH-like_N"/>
</dbReference>
<dbReference type="EMBL" id="WNWS01000077">
    <property type="protein sequence ID" value="KAE9982335.1"/>
    <property type="molecule type" value="Genomic_DNA"/>
</dbReference>
<dbReference type="InterPro" id="IPR020843">
    <property type="entry name" value="ER"/>
</dbReference>
<comment type="similarity">
    <text evidence="1">Belongs to the zinc-containing alcohol dehydrogenase family.</text>
</comment>
<dbReference type="InterPro" id="IPR036291">
    <property type="entry name" value="NAD(P)-bd_dom_sf"/>
</dbReference>
<organism evidence="5 6">
    <name type="scientific">Venturia inaequalis</name>
    <name type="common">Apple scab fungus</name>
    <dbReference type="NCBI Taxonomy" id="5025"/>
    <lineage>
        <taxon>Eukaryota</taxon>
        <taxon>Fungi</taxon>
        <taxon>Dikarya</taxon>
        <taxon>Ascomycota</taxon>
        <taxon>Pezizomycotina</taxon>
        <taxon>Dothideomycetes</taxon>
        <taxon>Pleosporomycetidae</taxon>
        <taxon>Venturiales</taxon>
        <taxon>Venturiaceae</taxon>
        <taxon>Venturia</taxon>
    </lineage>
</organism>
<gene>
    <name evidence="5" type="ORF">EG328_010995</name>
</gene>
<dbReference type="InterPro" id="IPR013149">
    <property type="entry name" value="ADH-like_C"/>
</dbReference>
<dbReference type="Gene3D" id="3.90.180.10">
    <property type="entry name" value="Medium-chain alcohol dehydrogenases, catalytic domain"/>
    <property type="match status" value="1"/>
</dbReference>
<evidence type="ECO:0000256" key="3">
    <source>
        <dbReference type="ARBA" id="ARBA00023002"/>
    </source>
</evidence>
<sequence length="350" mass="37370">MSTHAALVVPSIASPLILTTRKTPHPGPHQILVKVHIAGLNPHDAKAHSYGLFIANTLPSPLAADIVGTVTTLGSSVTKFKQGDVVFSLVAPMDPDAVGTQEFALLEEAFSALVPRGVGEHEAAVLALNPVTAFWGMFREEGLGIPPPKPFLGYDSDYDYGKQSIAVVGGGSAVGKYVVAWARYAGFGTIIVTASKAKNEEQLMEWGATHVLDRSLPAEKLQEQVREIVGDDLIYVYDAVNPGQAAEIGASFLSTTKPGRLLVITGGDFDASKVEGKKAGFERKMIHASVWAKPELGKSYWDNVGKLIENGDLKPTAYEEIVGLDAEKVNEALKGYTEGKAVVKPQLRLV</sequence>
<dbReference type="GO" id="GO:0016651">
    <property type="term" value="F:oxidoreductase activity, acting on NAD(P)H"/>
    <property type="evidence" value="ECO:0007669"/>
    <property type="project" value="InterPro"/>
</dbReference>
<keyword evidence="3" id="KW-0560">Oxidoreductase</keyword>
<evidence type="ECO:0000256" key="1">
    <source>
        <dbReference type="ARBA" id="ARBA00008072"/>
    </source>
</evidence>
<dbReference type="Pfam" id="PF08240">
    <property type="entry name" value="ADH_N"/>
    <property type="match status" value="1"/>
</dbReference>
<evidence type="ECO:0000256" key="2">
    <source>
        <dbReference type="ARBA" id="ARBA00011245"/>
    </source>
</evidence>
<dbReference type="SUPFAM" id="SSF51735">
    <property type="entry name" value="NAD(P)-binding Rossmann-fold domains"/>
    <property type="match status" value="1"/>
</dbReference>
<feature type="domain" description="Enoyl reductase (ER)" evidence="4">
    <location>
        <begin position="11"/>
        <end position="343"/>
    </location>
</feature>
<comment type="subunit">
    <text evidence="2">Monomer.</text>
</comment>
<comment type="caution">
    <text evidence="5">The sequence shown here is derived from an EMBL/GenBank/DDBJ whole genome shotgun (WGS) entry which is preliminary data.</text>
</comment>
<evidence type="ECO:0000259" key="4">
    <source>
        <dbReference type="SMART" id="SM00829"/>
    </source>
</evidence>